<evidence type="ECO:0000256" key="6">
    <source>
        <dbReference type="ARBA" id="ARBA00023053"/>
    </source>
</evidence>
<accession>A0A2Z4XX73</accession>
<keyword evidence="8 12" id="KW-0472">Membrane</keyword>
<dbReference type="Proteomes" id="UP000681131">
    <property type="component" value="Chromosome"/>
</dbReference>
<evidence type="ECO:0000256" key="8">
    <source>
        <dbReference type="ARBA" id="ARBA00023136"/>
    </source>
</evidence>
<dbReference type="PANTHER" id="PTHR28259:SF1">
    <property type="entry name" value="FLUORIDE EXPORT PROTEIN 1-RELATED"/>
    <property type="match status" value="1"/>
</dbReference>
<dbReference type="Proteomes" id="UP000251120">
    <property type="component" value="Chromosome"/>
</dbReference>
<dbReference type="RefSeq" id="WP_112869371.1">
    <property type="nucleotide sequence ID" value="NZ_CP021781.1"/>
</dbReference>
<reference evidence="14 16" key="2">
    <citation type="submission" date="2019-08" db="EMBL/GenBank/DDBJ databases">
        <title>Complete genome sequences of Francisella adeliensis (FSC1325 and FSC1326).</title>
        <authorList>
            <person name="Ohrman C."/>
            <person name="Uneklint I."/>
            <person name="Vallesi A."/>
            <person name="Karlsson L."/>
            <person name="Sjodin A."/>
        </authorList>
    </citation>
    <scope>NUCLEOTIDE SEQUENCE [LARGE SCALE GENOMIC DNA]</scope>
    <source>
        <strain evidence="14 16">FSC1325</strain>
    </source>
</reference>
<keyword evidence="5 12" id="KW-1133">Transmembrane helix</keyword>
<keyword evidence="12" id="KW-0479">Metal-binding</keyword>
<comment type="subcellular location">
    <subcellularLocation>
        <location evidence="1 12">Cell membrane</location>
        <topology evidence="1 12">Multi-pass membrane protein</topology>
    </subcellularLocation>
</comment>
<evidence type="ECO:0000256" key="1">
    <source>
        <dbReference type="ARBA" id="ARBA00004651"/>
    </source>
</evidence>
<sequence length="130" mass="13802">MSLMILLVGIGGGLGAISRFLVMQATSSFSSEIPFGVFLCNIIGSLAIGLIAAFLIKTNLFNEEISAYTRSLVVTGFLGGFTTFSSFSLDVLNLLQRGEVFIALGYIIASVLVSILAVVLGFYLVMGVYK</sequence>
<name>A0A2Z4XX73_9GAMM</name>
<comment type="catalytic activity">
    <reaction evidence="11">
        <text>fluoride(in) = fluoride(out)</text>
        <dbReference type="Rhea" id="RHEA:76159"/>
        <dbReference type="ChEBI" id="CHEBI:17051"/>
    </reaction>
    <physiologicalReaction direction="left-to-right" evidence="11">
        <dbReference type="Rhea" id="RHEA:76160"/>
    </physiologicalReaction>
</comment>
<protein>
    <recommendedName>
        <fullName evidence="12">Fluoride-specific ion channel FluC</fullName>
    </recommendedName>
</protein>
<dbReference type="Pfam" id="PF02537">
    <property type="entry name" value="CRCB"/>
    <property type="match status" value="1"/>
</dbReference>
<evidence type="ECO:0000256" key="7">
    <source>
        <dbReference type="ARBA" id="ARBA00023065"/>
    </source>
</evidence>
<dbReference type="GO" id="GO:0140114">
    <property type="term" value="P:cellular detoxification of fluoride"/>
    <property type="evidence" value="ECO:0007669"/>
    <property type="project" value="UniProtKB-UniRule"/>
</dbReference>
<evidence type="ECO:0000256" key="2">
    <source>
        <dbReference type="ARBA" id="ARBA00022475"/>
    </source>
</evidence>
<keyword evidence="9 12" id="KW-0407">Ion channel</keyword>
<evidence type="ECO:0000256" key="10">
    <source>
        <dbReference type="ARBA" id="ARBA00035120"/>
    </source>
</evidence>
<dbReference type="GO" id="GO:0046872">
    <property type="term" value="F:metal ion binding"/>
    <property type="evidence" value="ECO:0007669"/>
    <property type="project" value="UniProtKB-KW"/>
</dbReference>
<reference evidence="13 15" key="1">
    <citation type="submission" date="2017-06" db="EMBL/GenBank/DDBJ databases">
        <title>Complete genome of Francisella adeliensis.</title>
        <authorList>
            <person name="Vallesi A."/>
            <person name="Sjodin A."/>
        </authorList>
    </citation>
    <scope>NUCLEOTIDE SEQUENCE [LARGE SCALE GENOMIC DNA]</scope>
    <source>
        <strain evidence="13 15">FDC440</strain>
    </source>
</reference>
<feature type="transmembrane region" description="Helical" evidence="12">
    <location>
        <begin position="68"/>
        <end position="89"/>
    </location>
</feature>
<keyword evidence="4 12" id="KW-0812">Transmembrane</keyword>
<dbReference type="EMBL" id="CP021781">
    <property type="protein sequence ID" value="AXA33198.1"/>
    <property type="molecule type" value="Genomic_DNA"/>
</dbReference>
<keyword evidence="7 12" id="KW-0406">Ion transport</keyword>
<feature type="binding site" evidence="12">
    <location>
        <position position="82"/>
    </location>
    <ligand>
        <name>Na(+)</name>
        <dbReference type="ChEBI" id="CHEBI:29101"/>
        <note>structural</note>
    </ligand>
</feature>
<dbReference type="InterPro" id="IPR003691">
    <property type="entry name" value="FluC"/>
</dbReference>
<evidence type="ECO:0000313" key="15">
    <source>
        <dbReference type="Proteomes" id="UP000251120"/>
    </source>
</evidence>
<keyword evidence="3" id="KW-0997">Cell inner membrane</keyword>
<keyword evidence="12" id="KW-0813">Transport</keyword>
<gene>
    <name evidence="12" type="primary">fluC</name>
    <name evidence="12 14" type="synonym">crcB</name>
    <name evidence="13" type="ORF">CDH04_01620</name>
    <name evidence="14" type="ORF">FZC43_01625</name>
</gene>
<feature type="transmembrane region" description="Helical" evidence="12">
    <location>
        <begin position="35"/>
        <end position="56"/>
    </location>
</feature>
<dbReference type="EMBL" id="CP043424">
    <property type="protein sequence ID" value="QIW11426.1"/>
    <property type="molecule type" value="Genomic_DNA"/>
</dbReference>
<evidence type="ECO:0000256" key="5">
    <source>
        <dbReference type="ARBA" id="ARBA00022989"/>
    </source>
</evidence>
<comment type="function">
    <text evidence="12">Fluoride-specific ion channel. Important for reducing fluoride concentration in the cell, thus reducing its toxicity.</text>
</comment>
<evidence type="ECO:0000256" key="9">
    <source>
        <dbReference type="ARBA" id="ARBA00023303"/>
    </source>
</evidence>
<evidence type="ECO:0000256" key="3">
    <source>
        <dbReference type="ARBA" id="ARBA00022519"/>
    </source>
</evidence>
<keyword evidence="6 12" id="KW-0915">Sodium</keyword>
<comment type="similarity">
    <text evidence="10 12">Belongs to the fluoride channel Fluc/FEX (TC 1.A.43) family.</text>
</comment>
<organism evidence="13 15">
    <name type="scientific">Francisella adeliensis</name>
    <dbReference type="NCBI Taxonomy" id="2007306"/>
    <lineage>
        <taxon>Bacteria</taxon>
        <taxon>Pseudomonadati</taxon>
        <taxon>Pseudomonadota</taxon>
        <taxon>Gammaproteobacteria</taxon>
        <taxon>Thiotrichales</taxon>
        <taxon>Francisellaceae</taxon>
        <taxon>Francisella</taxon>
    </lineage>
</organism>
<proteinExistence type="inferred from homology"/>
<evidence type="ECO:0000256" key="4">
    <source>
        <dbReference type="ARBA" id="ARBA00022692"/>
    </source>
</evidence>
<dbReference type="NCBIfam" id="TIGR00494">
    <property type="entry name" value="crcB"/>
    <property type="match status" value="1"/>
</dbReference>
<evidence type="ECO:0000256" key="11">
    <source>
        <dbReference type="ARBA" id="ARBA00035585"/>
    </source>
</evidence>
<dbReference type="GO" id="GO:0062054">
    <property type="term" value="F:fluoride channel activity"/>
    <property type="evidence" value="ECO:0007669"/>
    <property type="project" value="UniProtKB-UniRule"/>
</dbReference>
<evidence type="ECO:0000313" key="16">
    <source>
        <dbReference type="Proteomes" id="UP000681131"/>
    </source>
</evidence>
<dbReference type="PANTHER" id="PTHR28259">
    <property type="entry name" value="FLUORIDE EXPORT PROTEIN 1-RELATED"/>
    <property type="match status" value="1"/>
</dbReference>
<keyword evidence="2 12" id="KW-1003">Cell membrane</keyword>
<comment type="activity regulation">
    <text evidence="12">Na(+) is not transported, but it plays an essential structural role and its presence is essential for fluoride channel function.</text>
</comment>
<feature type="transmembrane region" description="Helical" evidence="12">
    <location>
        <begin position="101"/>
        <end position="125"/>
    </location>
</feature>
<evidence type="ECO:0000313" key="14">
    <source>
        <dbReference type="EMBL" id="QIW11426.1"/>
    </source>
</evidence>
<feature type="binding site" evidence="12">
    <location>
        <position position="79"/>
    </location>
    <ligand>
        <name>Na(+)</name>
        <dbReference type="ChEBI" id="CHEBI:29101"/>
        <note>structural</note>
    </ligand>
</feature>
<dbReference type="AlphaFoldDB" id="A0A2Z4XX73"/>
<dbReference type="HAMAP" id="MF_00454">
    <property type="entry name" value="FluC"/>
    <property type="match status" value="1"/>
</dbReference>
<dbReference type="KEGG" id="fad:CDH04_01620"/>
<evidence type="ECO:0000256" key="12">
    <source>
        <dbReference type="HAMAP-Rule" id="MF_00454"/>
    </source>
</evidence>
<evidence type="ECO:0000313" key="13">
    <source>
        <dbReference type="EMBL" id="AXA33198.1"/>
    </source>
</evidence>
<dbReference type="GO" id="GO:0005886">
    <property type="term" value="C:plasma membrane"/>
    <property type="evidence" value="ECO:0007669"/>
    <property type="project" value="UniProtKB-SubCell"/>
</dbReference>
<keyword evidence="16" id="KW-1185">Reference proteome</keyword>